<protein>
    <submittedName>
        <fullName evidence="3">HIT family hydrolase</fullName>
    </submittedName>
</protein>
<proteinExistence type="predicted"/>
<dbReference type="GO" id="GO:0016787">
    <property type="term" value="F:hydrolase activity"/>
    <property type="evidence" value="ECO:0007669"/>
    <property type="project" value="UniProtKB-KW"/>
</dbReference>
<dbReference type="Proteomes" id="UP000297453">
    <property type="component" value="Unassembled WGS sequence"/>
</dbReference>
<accession>A0A4R9FLB3</accession>
<gene>
    <name evidence="3" type="ORF">EHO59_15140</name>
</gene>
<evidence type="ECO:0000313" key="4">
    <source>
        <dbReference type="Proteomes" id="UP000297453"/>
    </source>
</evidence>
<name>A0A4R9FLB3_9LEPT</name>
<reference evidence="3" key="1">
    <citation type="journal article" date="2019" name="PLoS Negl. Trop. Dis.">
        <title>Revisiting the worldwide diversity of Leptospira species in the environment.</title>
        <authorList>
            <person name="Vincent A.T."/>
            <person name="Schiettekatte O."/>
            <person name="Bourhy P."/>
            <person name="Veyrier F.J."/>
            <person name="Picardeau M."/>
        </authorList>
    </citation>
    <scope>NUCLEOTIDE SEQUENCE [LARGE SCALE GENOMIC DNA]</scope>
    <source>
        <strain evidence="3">SSS9</strain>
    </source>
</reference>
<keyword evidence="4" id="KW-1185">Reference proteome</keyword>
<sequence length="140" mass="16161">MSQGSSPKHSPDCPICNILSQKEIPGLILRNDSFIVRHSPSEKNIPGYLYVELISHREKYAEWDPKEFEDLGETLRFATDWIQERFSPPKIYTVLVAEKVAHMHFHLVPRYEEIKGPEYIRQALEGLAQAPVGIPFPKFE</sequence>
<dbReference type="SUPFAM" id="SSF54197">
    <property type="entry name" value="HIT-like"/>
    <property type="match status" value="1"/>
</dbReference>
<dbReference type="InterPro" id="IPR036265">
    <property type="entry name" value="HIT-like_sf"/>
</dbReference>
<organism evidence="3 4">
    <name type="scientific">Leptospira semungkisensis</name>
    <dbReference type="NCBI Taxonomy" id="2484985"/>
    <lineage>
        <taxon>Bacteria</taxon>
        <taxon>Pseudomonadati</taxon>
        <taxon>Spirochaetota</taxon>
        <taxon>Spirochaetia</taxon>
        <taxon>Leptospirales</taxon>
        <taxon>Leptospiraceae</taxon>
        <taxon>Leptospira</taxon>
    </lineage>
</organism>
<dbReference type="AlphaFoldDB" id="A0A4R9FLB3"/>
<keyword evidence="3" id="KW-0378">Hydrolase</keyword>
<feature type="domain" description="HIT" evidence="2">
    <location>
        <begin position="15"/>
        <end position="119"/>
    </location>
</feature>
<feature type="short sequence motif" description="Histidine triad motif" evidence="1">
    <location>
        <begin position="102"/>
        <end position="106"/>
    </location>
</feature>
<evidence type="ECO:0000256" key="1">
    <source>
        <dbReference type="PROSITE-ProRule" id="PRU00464"/>
    </source>
</evidence>
<dbReference type="InterPro" id="IPR011146">
    <property type="entry name" value="HIT-like"/>
</dbReference>
<dbReference type="Gene3D" id="3.30.428.10">
    <property type="entry name" value="HIT-like"/>
    <property type="match status" value="1"/>
</dbReference>
<dbReference type="RefSeq" id="WP_135589301.1">
    <property type="nucleotide sequence ID" value="NZ_RQEP01000019.1"/>
</dbReference>
<dbReference type="OrthoDB" id="9784774at2"/>
<dbReference type="PROSITE" id="PS51084">
    <property type="entry name" value="HIT_2"/>
    <property type="match status" value="1"/>
</dbReference>
<evidence type="ECO:0000313" key="3">
    <source>
        <dbReference type="EMBL" id="TGJ99210.1"/>
    </source>
</evidence>
<comment type="caution">
    <text evidence="3">The sequence shown here is derived from an EMBL/GenBank/DDBJ whole genome shotgun (WGS) entry which is preliminary data.</text>
</comment>
<evidence type="ECO:0000259" key="2">
    <source>
        <dbReference type="PROSITE" id="PS51084"/>
    </source>
</evidence>
<dbReference type="EMBL" id="RQEP01000019">
    <property type="protein sequence ID" value="TGJ99210.1"/>
    <property type="molecule type" value="Genomic_DNA"/>
</dbReference>